<dbReference type="InterPro" id="IPR003838">
    <property type="entry name" value="ABC3_permease_C"/>
</dbReference>
<comment type="caution">
    <text evidence="10">The sequence shown here is derived from an EMBL/GenBank/DDBJ whole genome shotgun (WGS) entry which is preliminary data.</text>
</comment>
<feature type="transmembrane region" description="Helical" evidence="7">
    <location>
        <begin position="297"/>
        <end position="323"/>
    </location>
</feature>
<dbReference type="InterPro" id="IPR050250">
    <property type="entry name" value="Macrolide_Exporter_MacB"/>
</dbReference>
<evidence type="ECO:0000256" key="7">
    <source>
        <dbReference type="SAM" id="Phobius"/>
    </source>
</evidence>
<evidence type="ECO:0000256" key="1">
    <source>
        <dbReference type="ARBA" id="ARBA00004651"/>
    </source>
</evidence>
<keyword evidence="3 7" id="KW-0812">Transmembrane</keyword>
<evidence type="ECO:0000256" key="3">
    <source>
        <dbReference type="ARBA" id="ARBA00022692"/>
    </source>
</evidence>
<evidence type="ECO:0000256" key="4">
    <source>
        <dbReference type="ARBA" id="ARBA00022989"/>
    </source>
</evidence>
<dbReference type="Pfam" id="PF02687">
    <property type="entry name" value="FtsX"/>
    <property type="match status" value="1"/>
</dbReference>
<dbReference type="InterPro" id="IPR025857">
    <property type="entry name" value="MacB_PCD"/>
</dbReference>
<comment type="subcellular location">
    <subcellularLocation>
        <location evidence="1">Cell membrane</location>
        <topology evidence="1">Multi-pass membrane protein</topology>
    </subcellularLocation>
</comment>
<dbReference type="EMBL" id="MGFH01000225">
    <property type="protein sequence ID" value="OGM01771.1"/>
    <property type="molecule type" value="Genomic_DNA"/>
</dbReference>
<accession>A0A1F7WG19</accession>
<evidence type="ECO:0000313" key="10">
    <source>
        <dbReference type="EMBL" id="OGM01771.1"/>
    </source>
</evidence>
<evidence type="ECO:0000259" key="8">
    <source>
        <dbReference type="Pfam" id="PF02687"/>
    </source>
</evidence>
<gene>
    <name evidence="10" type="ORF">A2008_13420</name>
</gene>
<reference evidence="10 11" key="1">
    <citation type="journal article" date="2016" name="Nat. Commun.">
        <title>Thousands of microbial genomes shed light on interconnected biogeochemical processes in an aquifer system.</title>
        <authorList>
            <person name="Anantharaman K."/>
            <person name="Brown C.T."/>
            <person name="Hug L.A."/>
            <person name="Sharon I."/>
            <person name="Castelle C.J."/>
            <person name="Probst A.J."/>
            <person name="Thomas B.C."/>
            <person name="Singh A."/>
            <person name="Wilkins M.J."/>
            <person name="Karaoz U."/>
            <person name="Brodie E.L."/>
            <person name="Williams K.H."/>
            <person name="Hubbard S.S."/>
            <person name="Banfield J.F."/>
        </authorList>
    </citation>
    <scope>NUCLEOTIDE SEQUENCE [LARGE SCALE GENOMIC DNA]</scope>
</reference>
<evidence type="ECO:0000256" key="2">
    <source>
        <dbReference type="ARBA" id="ARBA00022475"/>
    </source>
</evidence>
<dbReference type="GO" id="GO:0022857">
    <property type="term" value="F:transmembrane transporter activity"/>
    <property type="evidence" value="ECO:0007669"/>
    <property type="project" value="TreeGrafter"/>
</dbReference>
<dbReference type="GO" id="GO:0005886">
    <property type="term" value="C:plasma membrane"/>
    <property type="evidence" value="ECO:0007669"/>
    <property type="project" value="UniProtKB-SubCell"/>
</dbReference>
<feature type="transmembrane region" description="Helical" evidence="7">
    <location>
        <begin position="344"/>
        <end position="371"/>
    </location>
</feature>
<dbReference type="Proteomes" id="UP000178735">
    <property type="component" value="Unassembled WGS sequence"/>
</dbReference>
<evidence type="ECO:0000256" key="5">
    <source>
        <dbReference type="ARBA" id="ARBA00023136"/>
    </source>
</evidence>
<proteinExistence type="inferred from homology"/>
<dbReference type="PANTHER" id="PTHR30572">
    <property type="entry name" value="MEMBRANE COMPONENT OF TRANSPORTER-RELATED"/>
    <property type="match status" value="1"/>
</dbReference>
<dbReference type="AlphaFoldDB" id="A0A1F7WG19"/>
<evidence type="ECO:0000256" key="6">
    <source>
        <dbReference type="ARBA" id="ARBA00038076"/>
    </source>
</evidence>
<keyword evidence="4 7" id="KW-1133">Transmembrane helix</keyword>
<evidence type="ECO:0000259" key="9">
    <source>
        <dbReference type="Pfam" id="PF12704"/>
    </source>
</evidence>
<organism evidence="10 11">
    <name type="scientific">Candidatus Wallbacteria bacterium GWC2_49_35</name>
    <dbReference type="NCBI Taxonomy" id="1817813"/>
    <lineage>
        <taxon>Bacteria</taxon>
        <taxon>Candidatus Walliibacteriota</taxon>
    </lineage>
</organism>
<feature type="domain" description="MacB-like periplasmic core" evidence="9">
    <location>
        <begin position="20"/>
        <end position="255"/>
    </location>
</feature>
<dbReference type="Pfam" id="PF12704">
    <property type="entry name" value="MacB_PCD"/>
    <property type="match status" value="1"/>
</dbReference>
<evidence type="ECO:0000313" key="11">
    <source>
        <dbReference type="Proteomes" id="UP000178735"/>
    </source>
</evidence>
<feature type="domain" description="ABC3 transporter permease C-terminal" evidence="8">
    <location>
        <begin position="304"/>
        <end position="417"/>
    </location>
</feature>
<name>A0A1F7WG19_9BACT</name>
<dbReference type="PANTHER" id="PTHR30572:SF4">
    <property type="entry name" value="ABC TRANSPORTER PERMEASE YTRF"/>
    <property type="match status" value="1"/>
</dbReference>
<dbReference type="STRING" id="1817813.A2008_13420"/>
<keyword evidence="2" id="KW-1003">Cell membrane</keyword>
<comment type="similarity">
    <text evidence="6">Belongs to the ABC-4 integral membrane protein family.</text>
</comment>
<feature type="transmembrane region" description="Helical" evidence="7">
    <location>
        <begin position="391"/>
        <end position="412"/>
    </location>
</feature>
<feature type="transmembrane region" description="Helical" evidence="7">
    <location>
        <begin position="21"/>
        <end position="41"/>
    </location>
</feature>
<sequence length="424" mass="46701">MLTEILIDGVLNFWRNKLRTFLTMLGIIFGVAAVIAMLAIGNGAKIETVRQIEMFGATNIIIRPVTLSNEKLELAIRKLSAGLSTADAKYIKEVLPFVVNVASSAELKEAKVKYDTVEPKSTVVGIDENYTRVVNLKLAEGRFIDSLDIINYNRVCVIGPKIRHELFFNEPAIGAVIKIDNQQFSVVGVISEKTAEKGAASERKLQIKTRDAETDIYIPISVAEKKFVRAVKPGETHSKLLYNSVSEMYVEVKSTDCLSFAKNVITSILKRRHSDVDDFEVIVPLEVLEQSKKAVEIFNLVMVLIASLSLIVGGIGIMNIMLATVTERTREIGLRRAIGATARLILFQFVAEATIISVIGGCIGIMCGLFISYGVSVYTGWSTYTTGGSILLSFSFSVFTGIFFGYYPAYVASTKNIIDALRYE</sequence>
<keyword evidence="5 7" id="KW-0472">Membrane</keyword>
<protein>
    <submittedName>
        <fullName evidence="10">Uncharacterized protein</fullName>
    </submittedName>
</protein>